<gene>
    <name evidence="1" type="ORF">NCTC11432_04329</name>
</gene>
<dbReference type="KEGG" id="cgle:NCTC11432_04329"/>
<evidence type="ECO:0000313" key="1">
    <source>
        <dbReference type="EMBL" id="VEE10705.1"/>
    </source>
</evidence>
<organism evidence="1 2">
    <name type="scientific">Chryseobacterium gleum</name>
    <name type="common">Flavobacterium gleum</name>
    <dbReference type="NCBI Taxonomy" id="250"/>
    <lineage>
        <taxon>Bacteria</taxon>
        <taxon>Pseudomonadati</taxon>
        <taxon>Bacteroidota</taxon>
        <taxon>Flavobacteriia</taxon>
        <taxon>Flavobacteriales</taxon>
        <taxon>Weeksellaceae</taxon>
        <taxon>Chryseobacterium group</taxon>
        <taxon>Chryseobacterium</taxon>
    </lineage>
</organism>
<sequence>MAKKKSEENEGRKPEYVKFHEMPFEGKTKRFMVESLNGGFNLGNIIFYPQWRTYTFQPNPNTIFDSKCLNEIINFLKSLNEDRKQNLKMK</sequence>
<dbReference type="RefSeq" id="WP_002984556.1">
    <property type="nucleotide sequence ID" value="NZ_CP068486.1"/>
</dbReference>
<protein>
    <submittedName>
        <fullName evidence="1">Uncharacterized protein</fullName>
    </submittedName>
</protein>
<proteinExistence type="predicted"/>
<dbReference type="EMBL" id="LR134289">
    <property type="protein sequence ID" value="VEE10705.1"/>
    <property type="molecule type" value="Genomic_DNA"/>
</dbReference>
<name>A0A448B7Z9_CHRGE</name>
<accession>A0A448B7Z9</accession>
<dbReference type="OrthoDB" id="9995965at2"/>
<reference evidence="1 2" key="1">
    <citation type="submission" date="2018-12" db="EMBL/GenBank/DDBJ databases">
        <authorList>
            <consortium name="Pathogen Informatics"/>
        </authorList>
    </citation>
    <scope>NUCLEOTIDE SEQUENCE [LARGE SCALE GENOMIC DNA]</scope>
    <source>
        <strain evidence="1 2">NCTC11432</strain>
    </source>
</reference>
<dbReference type="STRING" id="525257.HMPREF0204_11377"/>
<dbReference type="Proteomes" id="UP000279227">
    <property type="component" value="Chromosome"/>
</dbReference>
<dbReference type="GeneID" id="93023769"/>
<evidence type="ECO:0000313" key="2">
    <source>
        <dbReference type="Proteomes" id="UP000279227"/>
    </source>
</evidence>
<dbReference type="AlphaFoldDB" id="A0A448B7Z9"/>